<keyword evidence="3" id="KW-1185">Reference proteome</keyword>
<dbReference type="RefSeq" id="WP_126759040.1">
    <property type="nucleotide sequence ID" value="NZ_PIPZ01000001.1"/>
</dbReference>
<dbReference type="OrthoDB" id="9792323at2"/>
<dbReference type="PANTHER" id="PTHR33993">
    <property type="entry name" value="GLYOXALASE-RELATED"/>
    <property type="match status" value="1"/>
</dbReference>
<reference evidence="3" key="1">
    <citation type="journal article" date="2018" name="Front. Microbiol.">
        <title>Genome-Based Analysis Reveals the Taxonomy and Diversity of the Family Idiomarinaceae.</title>
        <authorList>
            <person name="Liu Y."/>
            <person name="Lai Q."/>
            <person name="Shao Z."/>
        </authorList>
    </citation>
    <scope>NUCLEOTIDE SEQUENCE [LARGE SCALE GENOMIC DNA]</scope>
    <source>
        <strain evidence="3">PIM1</strain>
    </source>
</reference>
<protein>
    <submittedName>
        <fullName evidence="2">Glyoxalase</fullName>
    </submittedName>
</protein>
<name>A0A432YKF8_9GAMM</name>
<dbReference type="AlphaFoldDB" id="A0A432YKF8"/>
<accession>A0A432YKF8</accession>
<proteinExistence type="predicted"/>
<evidence type="ECO:0000313" key="2">
    <source>
        <dbReference type="EMBL" id="RUO61416.1"/>
    </source>
</evidence>
<dbReference type="PROSITE" id="PS51819">
    <property type="entry name" value="VOC"/>
    <property type="match status" value="1"/>
</dbReference>
<dbReference type="InterPro" id="IPR004360">
    <property type="entry name" value="Glyas_Fos-R_dOase_dom"/>
</dbReference>
<evidence type="ECO:0000259" key="1">
    <source>
        <dbReference type="PROSITE" id="PS51819"/>
    </source>
</evidence>
<dbReference type="Pfam" id="PF00903">
    <property type="entry name" value="Glyoxalase"/>
    <property type="match status" value="1"/>
</dbReference>
<evidence type="ECO:0000313" key="3">
    <source>
        <dbReference type="Proteomes" id="UP000288127"/>
    </source>
</evidence>
<dbReference type="EMBL" id="PIPZ01000001">
    <property type="protein sequence ID" value="RUO61416.1"/>
    <property type="molecule type" value="Genomic_DNA"/>
</dbReference>
<dbReference type="InterPro" id="IPR037523">
    <property type="entry name" value="VOC_core"/>
</dbReference>
<dbReference type="InterPro" id="IPR029068">
    <property type="entry name" value="Glyas_Bleomycin-R_OHBP_Dase"/>
</dbReference>
<dbReference type="SUPFAM" id="SSF54593">
    <property type="entry name" value="Glyoxalase/Bleomycin resistance protein/Dihydroxybiphenyl dioxygenase"/>
    <property type="match status" value="1"/>
</dbReference>
<dbReference type="CDD" id="cd07247">
    <property type="entry name" value="SgaA_N_like"/>
    <property type="match status" value="1"/>
</dbReference>
<dbReference type="InterPro" id="IPR052164">
    <property type="entry name" value="Anthracycline_SecMetBiosynth"/>
</dbReference>
<dbReference type="Gene3D" id="3.10.180.10">
    <property type="entry name" value="2,3-Dihydroxybiphenyl 1,2-Dioxygenase, domain 1"/>
    <property type="match status" value="1"/>
</dbReference>
<dbReference type="Proteomes" id="UP000288127">
    <property type="component" value="Unassembled WGS sequence"/>
</dbReference>
<comment type="caution">
    <text evidence="2">The sequence shown here is derived from an EMBL/GenBank/DDBJ whole genome shotgun (WGS) entry which is preliminary data.</text>
</comment>
<sequence>MNNKNFNNEKINYIELPARDIEGTKDFFAKAFGWGFVDYGPDYAAIQNAGLDGGFYSSDLVASTSTGSALVVLYSKELEASQTRVEQAGGTIIKPIFEFPGGRRFHFTCPSGNEYAVWSDVV</sequence>
<organism evidence="2 3">
    <name type="scientific">Pseudidiomarina marina</name>
    <dbReference type="NCBI Taxonomy" id="502366"/>
    <lineage>
        <taxon>Bacteria</taxon>
        <taxon>Pseudomonadati</taxon>
        <taxon>Pseudomonadota</taxon>
        <taxon>Gammaproteobacteria</taxon>
        <taxon>Alteromonadales</taxon>
        <taxon>Idiomarinaceae</taxon>
        <taxon>Pseudidiomarina</taxon>
    </lineage>
</organism>
<dbReference type="PANTHER" id="PTHR33993:SF1">
    <property type="entry name" value="GLYOXALASE FAMILY PROTEIN"/>
    <property type="match status" value="1"/>
</dbReference>
<gene>
    <name evidence="2" type="ORF">CWI76_03915</name>
</gene>
<feature type="domain" description="VOC" evidence="1">
    <location>
        <begin position="10"/>
        <end position="120"/>
    </location>
</feature>